<evidence type="ECO:0000256" key="5">
    <source>
        <dbReference type="ARBA" id="ARBA00022723"/>
    </source>
</evidence>
<dbReference type="InterPro" id="IPR012337">
    <property type="entry name" value="RNaseH-like_sf"/>
</dbReference>
<feature type="domain" description="Chromo" evidence="15">
    <location>
        <begin position="541"/>
        <end position="593"/>
    </location>
</feature>
<sequence>MQEGHPLAFISRALGPKWQKLSVYEKELLAIVFVVQKWEQYLMGNHFLIKTDQKSLKWLLQQKISTPFQQFWLSKLMGFDYEIQYKSGRENLAADALSRVQGSEVLCMAMSVVDSNLATLITASYQLDATLKAIVDSLEQQQLVVGYQLQHGILRKNNRMVVGPDQELRHKIITWQHASPEGGHSGRELTLKRIKALFTWKGLSKEVRTFVRNCVTCQAAKHDTSAYPGLLQPLPIPEEVWVDVSMDFISGLPKSGGKDVIFVVVDRLSKYAHFIALSHPYTAVQVAQCYLDNVFKHHGWPRSIVSDRDSVFLSNFWQGLFSLQGIDFLLSSAYHPQTDGQTEVVNRCLEAYLRCMTGEHPNSWHMWLPLAEWWYNTHFHTATQLTPYEVVYNQPPPIHLPYLPNESNNAEIDRSLLRRETMIQTLKYHLTTAQERMKVQADRHRSEREFAVGDWVWLKLQAYRQQSLHKRSNQKLALQFYGPFQVLAKVWSVAYKLKLLSDAKIHDTFHVSQLKSFHGTLPIAAHIPPWFQGSAPETDLVQPASILQKRVVKFQNAPQVQYLVSWIGFEDYEATWEVAVDFEARFPHFVVQT</sequence>
<dbReference type="SUPFAM" id="SSF56672">
    <property type="entry name" value="DNA/RNA polymerases"/>
    <property type="match status" value="1"/>
</dbReference>
<keyword evidence="5" id="KW-0479">Metal-binding</keyword>
<dbReference type="SUPFAM" id="SSF53098">
    <property type="entry name" value="Ribonuclease H-like"/>
    <property type="match status" value="1"/>
</dbReference>
<keyword evidence="7" id="KW-0255">Endonuclease</keyword>
<keyword evidence="8" id="KW-0378">Hydrolase</keyword>
<evidence type="ECO:0000256" key="4">
    <source>
        <dbReference type="ARBA" id="ARBA00022722"/>
    </source>
</evidence>
<dbReference type="GeneID" id="110794840"/>
<keyword evidence="10" id="KW-0229">DNA integration</keyword>
<evidence type="ECO:0000256" key="10">
    <source>
        <dbReference type="ARBA" id="ARBA00022908"/>
    </source>
</evidence>
<evidence type="ECO:0000259" key="15">
    <source>
        <dbReference type="PROSITE" id="PS50013"/>
    </source>
</evidence>
<evidence type="ECO:0000256" key="6">
    <source>
        <dbReference type="ARBA" id="ARBA00022750"/>
    </source>
</evidence>
<keyword evidence="13" id="KW-0238">DNA-binding</keyword>
<dbReference type="Pfam" id="PF17917">
    <property type="entry name" value="RT_RNaseH"/>
    <property type="match status" value="1"/>
</dbReference>
<evidence type="ECO:0000313" key="17">
    <source>
        <dbReference type="Proteomes" id="UP000813463"/>
    </source>
</evidence>
<keyword evidence="9" id="KW-0460">Magnesium</keyword>
<dbReference type="InterPro" id="IPR036397">
    <property type="entry name" value="RNaseH_sf"/>
</dbReference>
<evidence type="ECO:0000256" key="11">
    <source>
        <dbReference type="ARBA" id="ARBA00022918"/>
    </source>
</evidence>
<reference evidence="18" key="2">
    <citation type="submission" date="2025-08" db="UniProtKB">
        <authorList>
            <consortium name="RefSeq"/>
        </authorList>
    </citation>
    <scope>IDENTIFICATION</scope>
    <source>
        <tissue evidence="18">Leaf</tissue>
    </source>
</reference>
<dbReference type="SUPFAM" id="SSF54160">
    <property type="entry name" value="Chromo domain-like"/>
    <property type="match status" value="1"/>
</dbReference>
<dbReference type="PROSITE" id="PS50013">
    <property type="entry name" value="CHROMO_2"/>
    <property type="match status" value="1"/>
</dbReference>
<dbReference type="Proteomes" id="UP000813463">
    <property type="component" value="Chromosome 1"/>
</dbReference>
<dbReference type="InterPro" id="IPR041373">
    <property type="entry name" value="RT_RNaseH"/>
</dbReference>
<dbReference type="PANTHER" id="PTHR37984">
    <property type="entry name" value="PROTEIN CBG26694"/>
    <property type="match status" value="1"/>
</dbReference>
<keyword evidence="2" id="KW-0808">Transferase</keyword>
<accession>A0ABM3RLH4</accession>
<dbReference type="Gene3D" id="2.40.50.40">
    <property type="match status" value="1"/>
</dbReference>
<keyword evidence="3" id="KW-0548">Nucleotidyltransferase</keyword>
<evidence type="ECO:0000256" key="13">
    <source>
        <dbReference type="ARBA" id="ARBA00023125"/>
    </source>
</evidence>
<dbReference type="InterPro" id="IPR000953">
    <property type="entry name" value="Chromo/chromo_shadow_dom"/>
</dbReference>
<evidence type="ECO:0000313" key="18">
    <source>
        <dbReference type="RefSeq" id="XP_056696470.1"/>
    </source>
</evidence>
<gene>
    <name evidence="18" type="primary">LOC110794840</name>
</gene>
<keyword evidence="12" id="KW-0239">DNA-directed DNA polymerase</keyword>
<dbReference type="Pfam" id="PF17921">
    <property type="entry name" value="Integrase_H2C2"/>
    <property type="match status" value="1"/>
</dbReference>
<evidence type="ECO:0000256" key="2">
    <source>
        <dbReference type="ARBA" id="ARBA00022679"/>
    </source>
</evidence>
<evidence type="ECO:0000259" key="16">
    <source>
        <dbReference type="PROSITE" id="PS50994"/>
    </source>
</evidence>
<dbReference type="PANTHER" id="PTHR37984:SF5">
    <property type="entry name" value="PROTEIN NYNRIN-LIKE"/>
    <property type="match status" value="1"/>
</dbReference>
<dbReference type="RefSeq" id="XP_056696470.1">
    <property type="nucleotide sequence ID" value="XM_056840492.1"/>
</dbReference>
<proteinExistence type="predicted"/>
<evidence type="ECO:0000256" key="3">
    <source>
        <dbReference type="ARBA" id="ARBA00022695"/>
    </source>
</evidence>
<dbReference type="InterPro" id="IPR016197">
    <property type="entry name" value="Chromo-like_dom_sf"/>
</dbReference>
<dbReference type="CDD" id="cd00024">
    <property type="entry name" value="CD_CSD"/>
    <property type="match status" value="1"/>
</dbReference>
<dbReference type="PROSITE" id="PS50994">
    <property type="entry name" value="INTEGRASE"/>
    <property type="match status" value="1"/>
</dbReference>
<evidence type="ECO:0000256" key="8">
    <source>
        <dbReference type="ARBA" id="ARBA00022801"/>
    </source>
</evidence>
<reference evidence="17" key="1">
    <citation type="journal article" date="2021" name="Nat. Commun.">
        <title>Genomic analyses provide insights into spinach domestication and the genetic basis of agronomic traits.</title>
        <authorList>
            <person name="Cai X."/>
            <person name="Sun X."/>
            <person name="Xu C."/>
            <person name="Sun H."/>
            <person name="Wang X."/>
            <person name="Ge C."/>
            <person name="Zhang Z."/>
            <person name="Wang Q."/>
            <person name="Fei Z."/>
            <person name="Jiao C."/>
            <person name="Wang Q."/>
        </authorList>
    </citation>
    <scope>NUCLEOTIDE SEQUENCE [LARGE SCALE GENOMIC DNA]</scope>
    <source>
        <strain evidence="17">cv. Varoflay</strain>
    </source>
</reference>
<organism evidence="17 18">
    <name type="scientific">Spinacia oleracea</name>
    <name type="common">Spinach</name>
    <dbReference type="NCBI Taxonomy" id="3562"/>
    <lineage>
        <taxon>Eukaryota</taxon>
        <taxon>Viridiplantae</taxon>
        <taxon>Streptophyta</taxon>
        <taxon>Embryophyta</taxon>
        <taxon>Tracheophyta</taxon>
        <taxon>Spermatophyta</taxon>
        <taxon>Magnoliopsida</taxon>
        <taxon>eudicotyledons</taxon>
        <taxon>Gunneridae</taxon>
        <taxon>Pentapetalae</taxon>
        <taxon>Caryophyllales</taxon>
        <taxon>Chenopodiaceae</taxon>
        <taxon>Chenopodioideae</taxon>
        <taxon>Anserineae</taxon>
        <taxon>Spinacia</taxon>
    </lineage>
</organism>
<protein>
    <submittedName>
        <fullName evidence="18">Transposon Tf2-1 polyprotein isoform X1</fullName>
    </submittedName>
</protein>
<keyword evidence="6" id="KW-0064">Aspartyl protease</keyword>
<dbReference type="Gene3D" id="1.10.340.70">
    <property type="match status" value="1"/>
</dbReference>
<evidence type="ECO:0000256" key="14">
    <source>
        <dbReference type="ARBA" id="ARBA00023172"/>
    </source>
</evidence>
<evidence type="ECO:0000256" key="1">
    <source>
        <dbReference type="ARBA" id="ARBA00022670"/>
    </source>
</evidence>
<dbReference type="Gene3D" id="3.30.420.10">
    <property type="entry name" value="Ribonuclease H-like superfamily/Ribonuclease H"/>
    <property type="match status" value="1"/>
</dbReference>
<keyword evidence="1" id="KW-0645">Protease</keyword>
<keyword evidence="14" id="KW-0233">DNA recombination</keyword>
<dbReference type="Pfam" id="PF24626">
    <property type="entry name" value="SH3_Tf2-1"/>
    <property type="match status" value="1"/>
</dbReference>
<evidence type="ECO:0000256" key="12">
    <source>
        <dbReference type="ARBA" id="ARBA00022932"/>
    </source>
</evidence>
<dbReference type="InterPro" id="IPR050951">
    <property type="entry name" value="Retrovirus_Pol_polyprotein"/>
</dbReference>
<dbReference type="InterPro" id="IPR056924">
    <property type="entry name" value="SH3_Tf2-1"/>
</dbReference>
<evidence type="ECO:0000256" key="7">
    <source>
        <dbReference type="ARBA" id="ARBA00022759"/>
    </source>
</evidence>
<dbReference type="CDD" id="cd09274">
    <property type="entry name" value="RNase_HI_RT_Ty3"/>
    <property type="match status" value="1"/>
</dbReference>
<dbReference type="InterPro" id="IPR041588">
    <property type="entry name" value="Integrase_H2C2"/>
</dbReference>
<name>A0ABM3RLH4_SPIOL</name>
<dbReference type="InterPro" id="IPR001584">
    <property type="entry name" value="Integrase_cat-core"/>
</dbReference>
<evidence type="ECO:0000256" key="9">
    <source>
        <dbReference type="ARBA" id="ARBA00022842"/>
    </source>
</evidence>
<keyword evidence="17" id="KW-1185">Reference proteome</keyword>
<feature type="domain" description="Integrase catalytic" evidence="16">
    <location>
        <begin position="231"/>
        <end position="395"/>
    </location>
</feature>
<keyword evidence="4" id="KW-0540">Nuclease</keyword>
<dbReference type="InterPro" id="IPR043502">
    <property type="entry name" value="DNA/RNA_pol_sf"/>
</dbReference>
<keyword evidence="11" id="KW-0695">RNA-directed DNA polymerase</keyword>